<dbReference type="EMBL" id="QXUF01000215">
    <property type="protein sequence ID" value="RIM95789.1"/>
    <property type="molecule type" value="Genomic_DNA"/>
</dbReference>
<evidence type="ECO:0000313" key="2">
    <source>
        <dbReference type="EMBL" id="RIM95789.1"/>
    </source>
</evidence>
<keyword evidence="3" id="KW-1185">Reference proteome</keyword>
<comment type="caution">
    <text evidence="2">The sequence shown here is derived from an EMBL/GenBank/DDBJ whole genome shotgun (WGS) entry which is preliminary data.</text>
</comment>
<proteinExistence type="predicted"/>
<keyword evidence="1" id="KW-1133">Transmembrane helix</keyword>
<dbReference type="GeneID" id="79050288"/>
<accession>A0A418IBK1</accession>
<reference evidence="2 3" key="1">
    <citation type="journal article" date="2016" name="Front. Microbiol.">
        <title>Comprehensive Phylogenetic Analysis of Bovine Non-aureus Staphylococci Species Based on Whole-Genome Sequencing.</title>
        <authorList>
            <person name="Naushad S."/>
            <person name="Barkema H.W."/>
            <person name="Luby C."/>
            <person name="Condas L.A."/>
            <person name="Nobrega D.B."/>
            <person name="Carson D.A."/>
            <person name="De Buck J."/>
        </authorList>
    </citation>
    <scope>NUCLEOTIDE SEQUENCE [LARGE SCALE GENOMIC DNA]</scope>
    <source>
        <strain evidence="2 3">SNUC 4554</strain>
    </source>
</reference>
<evidence type="ECO:0000313" key="3">
    <source>
        <dbReference type="Proteomes" id="UP000286317"/>
    </source>
</evidence>
<dbReference type="Proteomes" id="UP000286317">
    <property type="component" value="Unassembled WGS sequence"/>
</dbReference>
<dbReference type="OrthoDB" id="2411399at2"/>
<organism evidence="2 3">
    <name type="scientific">Staphylococcus shinii</name>
    <dbReference type="NCBI Taxonomy" id="2912228"/>
    <lineage>
        <taxon>Bacteria</taxon>
        <taxon>Bacillati</taxon>
        <taxon>Bacillota</taxon>
        <taxon>Bacilli</taxon>
        <taxon>Bacillales</taxon>
        <taxon>Staphylococcaceae</taxon>
        <taxon>Staphylococcus</taxon>
    </lineage>
</organism>
<dbReference type="RefSeq" id="WP_069792151.1">
    <property type="nucleotide sequence ID" value="NZ_CP068712.1"/>
</dbReference>
<keyword evidence="1" id="KW-0472">Membrane</keyword>
<protein>
    <recommendedName>
        <fullName evidence="4">Late competence protein ComGE</fullName>
    </recommendedName>
</protein>
<sequence>MRKYNFYGSLFIDALLSFSTIILICMLFIPMMLQLSKEVQNKITDMEMKRVILNSLYHYDRSALKKGIDLNSYHLKLANQKLCIIKKGTKYEKCYGKKD</sequence>
<dbReference type="AlphaFoldDB" id="A0A418IBK1"/>
<evidence type="ECO:0008006" key="4">
    <source>
        <dbReference type="Google" id="ProtNLM"/>
    </source>
</evidence>
<evidence type="ECO:0000256" key="1">
    <source>
        <dbReference type="SAM" id="Phobius"/>
    </source>
</evidence>
<gene>
    <name evidence="2" type="ORF">BU112_14575</name>
</gene>
<feature type="transmembrane region" description="Helical" evidence="1">
    <location>
        <begin position="6"/>
        <end position="29"/>
    </location>
</feature>
<name>A0A418IBK1_9STAP</name>
<keyword evidence="1" id="KW-0812">Transmembrane</keyword>